<gene>
    <name evidence="3" type="ORF">E6K81_06460</name>
</gene>
<accession>A0A538UA57</accession>
<evidence type="ECO:0000313" key="3">
    <source>
        <dbReference type="EMBL" id="TMQ72793.1"/>
    </source>
</evidence>
<sequence length="159" mass="17097">MQAIASLEVGQEAPDFKLRGPGGQAVTLSEFRGSRNVVLVFYPLAFSPVCSHQLPAIEHEITRFDQLGATVLGISVDSHYANTAFAERLRLSFPLLSDFHRLASAAYGVLIPESGHSGRAIFVVDRRGLVAYKDVSQAIGDPGQIPSNDRVLAHLASLA</sequence>
<dbReference type="InterPro" id="IPR036249">
    <property type="entry name" value="Thioredoxin-like_sf"/>
</dbReference>
<dbReference type="EMBL" id="VBPB01000092">
    <property type="protein sequence ID" value="TMQ72793.1"/>
    <property type="molecule type" value="Genomic_DNA"/>
</dbReference>
<evidence type="ECO:0000256" key="1">
    <source>
        <dbReference type="ARBA" id="ARBA00023284"/>
    </source>
</evidence>
<dbReference type="PROSITE" id="PS51352">
    <property type="entry name" value="THIOREDOXIN_2"/>
    <property type="match status" value="1"/>
</dbReference>
<dbReference type="PANTHER" id="PTHR43110:SF1">
    <property type="entry name" value="THIOL PEROXIDASE"/>
    <property type="match status" value="1"/>
</dbReference>
<dbReference type="InterPro" id="IPR050455">
    <property type="entry name" value="Tpx_Peroxidase_subfamily"/>
</dbReference>
<protein>
    <submittedName>
        <fullName evidence="3">Redoxin domain-containing protein</fullName>
    </submittedName>
</protein>
<reference evidence="3 4" key="1">
    <citation type="journal article" date="2019" name="Nat. Microbiol.">
        <title>Mediterranean grassland soil C-N compound turnover is dependent on rainfall and depth, and is mediated by genomically divergent microorganisms.</title>
        <authorList>
            <person name="Diamond S."/>
            <person name="Andeer P.F."/>
            <person name="Li Z."/>
            <person name="Crits-Christoph A."/>
            <person name="Burstein D."/>
            <person name="Anantharaman K."/>
            <person name="Lane K.R."/>
            <person name="Thomas B.C."/>
            <person name="Pan C."/>
            <person name="Northen T.R."/>
            <person name="Banfield J.F."/>
        </authorList>
    </citation>
    <scope>NUCLEOTIDE SEQUENCE [LARGE SCALE GENOMIC DNA]</scope>
    <source>
        <strain evidence="3">WS_11</strain>
    </source>
</reference>
<name>A0A538UA57_UNCEI</name>
<proteinExistence type="predicted"/>
<keyword evidence="1" id="KW-0676">Redox-active center</keyword>
<evidence type="ECO:0000259" key="2">
    <source>
        <dbReference type="PROSITE" id="PS51352"/>
    </source>
</evidence>
<dbReference type="Gene3D" id="3.40.30.10">
    <property type="entry name" value="Glutaredoxin"/>
    <property type="match status" value="1"/>
</dbReference>
<comment type="caution">
    <text evidence="3">The sequence shown here is derived from an EMBL/GenBank/DDBJ whole genome shotgun (WGS) entry which is preliminary data.</text>
</comment>
<dbReference type="PANTHER" id="PTHR43110">
    <property type="entry name" value="THIOL PEROXIDASE"/>
    <property type="match status" value="1"/>
</dbReference>
<feature type="domain" description="Thioredoxin" evidence="2">
    <location>
        <begin position="7"/>
        <end position="159"/>
    </location>
</feature>
<dbReference type="InterPro" id="IPR013766">
    <property type="entry name" value="Thioredoxin_domain"/>
</dbReference>
<dbReference type="Pfam" id="PF00578">
    <property type="entry name" value="AhpC-TSA"/>
    <property type="match status" value="1"/>
</dbReference>
<dbReference type="InterPro" id="IPR000866">
    <property type="entry name" value="AhpC/TSA"/>
</dbReference>
<organism evidence="3 4">
    <name type="scientific">Eiseniibacteriota bacterium</name>
    <dbReference type="NCBI Taxonomy" id="2212470"/>
    <lineage>
        <taxon>Bacteria</taxon>
        <taxon>Candidatus Eiseniibacteriota</taxon>
    </lineage>
</organism>
<dbReference type="GO" id="GO:0016491">
    <property type="term" value="F:oxidoreductase activity"/>
    <property type="evidence" value="ECO:0007669"/>
    <property type="project" value="InterPro"/>
</dbReference>
<dbReference type="Proteomes" id="UP000319771">
    <property type="component" value="Unassembled WGS sequence"/>
</dbReference>
<evidence type="ECO:0000313" key="4">
    <source>
        <dbReference type="Proteomes" id="UP000319771"/>
    </source>
</evidence>
<dbReference type="SUPFAM" id="SSF52833">
    <property type="entry name" value="Thioredoxin-like"/>
    <property type="match status" value="1"/>
</dbReference>
<dbReference type="GO" id="GO:0016209">
    <property type="term" value="F:antioxidant activity"/>
    <property type="evidence" value="ECO:0007669"/>
    <property type="project" value="InterPro"/>
</dbReference>
<dbReference type="AlphaFoldDB" id="A0A538UA57"/>